<sequence>MPLVLHLTSGNTVDCTAFDAVPAKLRLRRPNGGRPRTRTGTLIGGKGYSTRKIRLDLRRRGIKAVIPERRDQIASRKGSRGGRPHAFDALTYMQRNLIERWIGKLKQ</sequence>
<dbReference type="Proteomes" id="UP001595851">
    <property type="component" value="Unassembled WGS sequence"/>
</dbReference>
<accession>A0ABV8GAE4</accession>
<feature type="domain" description="Transposase IS4-like" evidence="1">
    <location>
        <begin position="2"/>
        <end position="106"/>
    </location>
</feature>
<evidence type="ECO:0000313" key="3">
    <source>
        <dbReference type="Proteomes" id="UP001595851"/>
    </source>
</evidence>
<gene>
    <name evidence="2" type="ORF">ACFOY2_27015</name>
</gene>
<evidence type="ECO:0000313" key="2">
    <source>
        <dbReference type="EMBL" id="MFC4010907.1"/>
    </source>
</evidence>
<protein>
    <submittedName>
        <fullName evidence="2">Transposase</fullName>
    </submittedName>
</protein>
<keyword evidence="3" id="KW-1185">Reference proteome</keyword>
<evidence type="ECO:0000259" key="1">
    <source>
        <dbReference type="Pfam" id="PF01609"/>
    </source>
</evidence>
<proteinExistence type="predicted"/>
<dbReference type="EMBL" id="JBHSBI010000014">
    <property type="protein sequence ID" value="MFC4010907.1"/>
    <property type="molecule type" value="Genomic_DNA"/>
</dbReference>
<organism evidence="2 3">
    <name type="scientific">Nonomuraea purpurea</name>
    <dbReference type="NCBI Taxonomy" id="1849276"/>
    <lineage>
        <taxon>Bacteria</taxon>
        <taxon>Bacillati</taxon>
        <taxon>Actinomycetota</taxon>
        <taxon>Actinomycetes</taxon>
        <taxon>Streptosporangiales</taxon>
        <taxon>Streptosporangiaceae</taxon>
        <taxon>Nonomuraea</taxon>
    </lineage>
</organism>
<dbReference type="InterPro" id="IPR002559">
    <property type="entry name" value="Transposase_11"/>
</dbReference>
<reference evidence="3" key="1">
    <citation type="journal article" date="2019" name="Int. J. Syst. Evol. Microbiol.">
        <title>The Global Catalogue of Microorganisms (GCM) 10K type strain sequencing project: providing services to taxonomists for standard genome sequencing and annotation.</title>
        <authorList>
            <consortium name="The Broad Institute Genomics Platform"/>
            <consortium name="The Broad Institute Genome Sequencing Center for Infectious Disease"/>
            <person name="Wu L."/>
            <person name="Ma J."/>
        </authorList>
    </citation>
    <scope>NUCLEOTIDE SEQUENCE [LARGE SCALE GENOMIC DNA]</scope>
    <source>
        <strain evidence="3">TBRC 1276</strain>
    </source>
</reference>
<name>A0ABV8GAE4_9ACTN</name>
<dbReference type="RefSeq" id="WP_379531062.1">
    <property type="nucleotide sequence ID" value="NZ_JBHSBI010000014.1"/>
</dbReference>
<dbReference type="Pfam" id="PF01609">
    <property type="entry name" value="DDE_Tnp_1"/>
    <property type="match status" value="1"/>
</dbReference>
<comment type="caution">
    <text evidence="2">The sequence shown here is derived from an EMBL/GenBank/DDBJ whole genome shotgun (WGS) entry which is preliminary data.</text>
</comment>